<dbReference type="GO" id="GO:0004190">
    <property type="term" value="F:aspartic-type endopeptidase activity"/>
    <property type="evidence" value="ECO:0007669"/>
    <property type="project" value="UniProtKB-UniRule"/>
</dbReference>
<evidence type="ECO:0000256" key="6">
    <source>
        <dbReference type="ARBA" id="ARBA00022801"/>
    </source>
</evidence>
<keyword evidence="4 9" id="KW-0812">Transmembrane</keyword>
<proteinExistence type="inferred from homology"/>
<feature type="transmembrane region" description="Helical" evidence="9">
    <location>
        <begin position="87"/>
        <end position="104"/>
    </location>
</feature>
<dbReference type="Proteomes" id="UP000182152">
    <property type="component" value="Unassembled WGS sequence"/>
</dbReference>
<dbReference type="EMBL" id="JXLB01000001">
    <property type="protein sequence ID" value="OJG83903.1"/>
    <property type="molecule type" value="Genomic_DNA"/>
</dbReference>
<dbReference type="PROSITE" id="PS00855">
    <property type="entry name" value="SPASE_II"/>
    <property type="match status" value="1"/>
</dbReference>
<dbReference type="PANTHER" id="PTHR33695">
    <property type="entry name" value="LIPOPROTEIN SIGNAL PEPTIDASE"/>
    <property type="match status" value="1"/>
</dbReference>
<evidence type="ECO:0000256" key="9">
    <source>
        <dbReference type="HAMAP-Rule" id="MF_00161"/>
    </source>
</evidence>
<evidence type="ECO:0000256" key="10">
    <source>
        <dbReference type="RuleBase" id="RU000594"/>
    </source>
</evidence>
<evidence type="ECO:0000313" key="12">
    <source>
        <dbReference type="EMBL" id="OJG83903.1"/>
    </source>
</evidence>
<evidence type="ECO:0000256" key="1">
    <source>
        <dbReference type="ARBA" id="ARBA00006139"/>
    </source>
</evidence>
<feature type="transmembrane region" description="Helical" evidence="9">
    <location>
        <begin position="59"/>
        <end position="78"/>
    </location>
</feature>
<evidence type="ECO:0000256" key="8">
    <source>
        <dbReference type="ARBA" id="ARBA00023136"/>
    </source>
</evidence>
<dbReference type="GO" id="GO:0005886">
    <property type="term" value="C:plasma membrane"/>
    <property type="evidence" value="ECO:0007669"/>
    <property type="project" value="UniProtKB-SubCell"/>
</dbReference>
<keyword evidence="13" id="KW-1185">Reference proteome</keyword>
<evidence type="ECO:0000256" key="4">
    <source>
        <dbReference type="ARBA" id="ARBA00022692"/>
    </source>
</evidence>
<dbReference type="PANTHER" id="PTHR33695:SF1">
    <property type="entry name" value="LIPOPROTEIN SIGNAL PEPTIDASE"/>
    <property type="match status" value="1"/>
</dbReference>
<evidence type="ECO:0000256" key="2">
    <source>
        <dbReference type="ARBA" id="ARBA00022475"/>
    </source>
</evidence>
<keyword evidence="5 9" id="KW-0064">Aspartyl protease</keyword>
<gene>
    <name evidence="9" type="primary">lspA</name>
    <name evidence="12" type="ORF">RV14_GL000080</name>
</gene>
<dbReference type="AlphaFoldDB" id="A0A1L8WSC7"/>
<accession>A0A1L8WSC7</accession>
<reference evidence="12 13" key="1">
    <citation type="submission" date="2014-12" db="EMBL/GenBank/DDBJ databases">
        <title>Draft genome sequences of 29 type strains of Enterococci.</title>
        <authorList>
            <person name="Zhong Z."/>
            <person name="Sun Z."/>
            <person name="Liu W."/>
            <person name="Zhang W."/>
            <person name="Zhang H."/>
        </authorList>
    </citation>
    <scope>NUCLEOTIDE SEQUENCE [LARGE SCALE GENOMIC DNA]</scope>
    <source>
        <strain evidence="12 13">DSM 15687</strain>
    </source>
</reference>
<name>A0A1L8WSC7_9ENTE</name>
<evidence type="ECO:0000256" key="11">
    <source>
        <dbReference type="RuleBase" id="RU004181"/>
    </source>
</evidence>
<dbReference type="RefSeq" id="WP_071854383.1">
    <property type="nucleotide sequence ID" value="NZ_JXLB01000001.1"/>
</dbReference>
<feature type="active site" evidence="9">
    <location>
        <position position="114"/>
    </location>
</feature>
<dbReference type="PRINTS" id="PR00781">
    <property type="entry name" value="LIPOSIGPTASE"/>
</dbReference>
<keyword evidence="7 9" id="KW-1133">Transmembrane helix</keyword>
<feature type="active site" evidence="9">
    <location>
        <position position="130"/>
    </location>
</feature>
<dbReference type="STRING" id="150033.RV14_GL000080"/>
<comment type="pathway">
    <text evidence="9">Protein modification; lipoprotein biosynthesis (signal peptide cleavage).</text>
</comment>
<comment type="caution">
    <text evidence="9">Lacks conserved residue(s) required for the propagation of feature annotation.</text>
</comment>
<dbReference type="EC" id="3.4.23.36" evidence="9"/>
<dbReference type="UniPathway" id="UPA00665"/>
<dbReference type="Pfam" id="PF01252">
    <property type="entry name" value="Peptidase_A8"/>
    <property type="match status" value="1"/>
</dbReference>
<comment type="function">
    <text evidence="9 10">This protein specifically catalyzes the removal of signal peptides from prolipoproteins.</text>
</comment>
<comment type="caution">
    <text evidence="12">The sequence shown here is derived from an EMBL/GenBank/DDBJ whole genome shotgun (WGS) entry which is preliminary data.</text>
</comment>
<dbReference type="HAMAP" id="MF_00161">
    <property type="entry name" value="LspA"/>
    <property type="match status" value="1"/>
</dbReference>
<comment type="catalytic activity">
    <reaction evidence="9 10">
        <text>Release of signal peptides from bacterial membrane prolipoproteins. Hydrolyzes -Xaa-Yaa-Zaa-|-(S,diacylglyceryl)Cys-, in which Xaa is hydrophobic (preferably Leu), and Yaa (Ala or Ser) and Zaa (Gly or Ala) have small, neutral side chains.</text>
        <dbReference type="EC" id="3.4.23.36"/>
    </reaction>
</comment>
<keyword evidence="3 9" id="KW-0645">Protease</keyword>
<keyword evidence="8 9" id="KW-0472">Membrane</keyword>
<dbReference type="NCBIfam" id="TIGR00077">
    <property type="entry name" value="lspA"/>
    <property type="match status" value="1"/>
</dbReference>
<dbReference type="OrthoDB" id="9810259at2"/>
<evidence type="ECO:0000256" key="3">
    <source>
        <dbReference type="ARBA" id="ARBA00022670"/>
    </source>
</evidence>
<organism evidence="12 13">
    <name type="scientific">Enterococcus ratti</name>
    <dbReference type="NCBI Taxonomy" id="150033"/>
    <lineage>
        <taxon>Bacteria</taxon>
        <taxon>Bacillati</taxon>
        <taxon>Bacillota</taxon>
        <taxon>Bacilli</taxon>
        <taxon>Lactobacillales</taxon>
        <taxon>Enterococcaceae</taxon>
        <taxon>Enterococcus</taxon>
    </lineage>
</organism>
<dbReference type="InterPro" id="IPR001872">
    <property type="entry name" value="Peptidase_A8"/>
</dbReference>
<evidence type="ECO:0000256" key="7">
    <source>
        <dbReference type="ARBA" id="ARBA00022989"/>
    </source>
</evidence>
<protein>
    <recommendedName>
        <fullName evidence="9">Lipoprotein signal peptidase</fullName>
        <ecNumber evidence="9">3.4.23.36</ecNumber>
    </recommendedName>
    <alternativeName>
        <fullName evidence="9">Prolipoprotein signal peptidase</fullName>
    </alternativeName>
    <alternativeName>
        <fullName evidence="9">Signal peptidase II</fullName>
        <shortName evidence="9">SPase II</shortName>
    </alternativeName>
</protein>
<dbReference type="GO" id="GO:0006508">
    <property type="term" value="P:proteolysis"/>
    <property type="evidence" value="ECO:0007669"/>
    <property type="project" value="UniProtKB-KW"/>
</dbReference>
<comment type="similarity">
    <text evidence="1 9 11">Belongs to the peptidase A8 family.</text>
</comment>
<keyword evidence="6 9" id="KW-0378">Hydrolase</keyword>
<feature type="transmembrane region" description="Helical" evidence="9">
    <location>
        <begin position="124"/>
        <end position="146"/>
    </location>
</feature>
<evidence type="ECO:0000313" key="13">
    <source>
        <dbReference type="Proteomes" id="UP000182152"/>
    </source>
</evidence>
<evidence type="ECO:0000256" key="5">
    <source>
        <dbReference type="ARBA" id="ARBA00022750"/>
    </source>
</evidence>
<sequence length="154" mass="17415">MLAIYFIISGCLIVLDQWVKWEIVNDLSLGEIKTLMPGVLSLHHIRNTGAAWSMLEGKMWFFTVITVLAVIIVITLMIKKRRQGSRWLMTGLCLILAGAIGNFIDRLRLGYVVDMFQTNFINFPIFNVADVTLVCGVICILIDIILDEKELGKK</sequence>
<keyword evidence="2 9" id="KW-1003">Cell membrane</keyword>
<comment type="subcellular location">
    <subcellularLocation>
        <location evidence="9">Cell membrane</location>
        <topology evidence="9">Multi-pass membrane protein</topology>
    </subcellularLocation>
</comment>